<dbReference type="InterPro" id="IPR007577">
    <property type="entry name" value="GlycoTrfase_DXD_sugar-bd_CS"/>
</dbReference>
<reference evidence="2 3" key="1">
    <citation type="journal article" date="2018" name="Genome Biol. Evol.">
        <title>Multiple Roots of Fruiting Body Formation in Amoebozoa.</title>
        <authorList>
            <person name="Hillmann F."/>
            <person name="Forbes G."/>
            <person name="Novohradska S."/>
            <person name="Ferling I."/>
            <person name="Riege K."/>
            <person name="Groth M."/>
            <person name="Westermann M."/>
            <person name="Marz M."/>
            <person name="Spaller T."/>
            <person name="Winckler T."/>
            <person name="Schaap P."/>
            <person name="Glockner G."/>
        </authorList>
    </citation>
    <scope>NUCLEOTIDE SEQUENCE [LARGE SCALE GENOMIC DNA]</scope>
    <source>
        <strain evidence="2 3">Jena</strain>
    </source>
</reference>
<feature type="transmembrane region" description="Helical" evidence="1">
    <location>
        <begin position="213"/>
        <end position="234"/>
    </location>
</feature>
<protein>
    <submittedName>
        <fullName evidence="2">Uncharacterized protein</fullName>
    </submittedName>
</protein>
<keyword evidence="1" id="KW-0812">Transmembrane</keyword>
<dbReference type="GO" id="GO:0000136">
    <property type="term" value="C:mannan polymerase complex"/>
    <property type="evidence" value="ECO:0007669"/>
    <property type="project" value="TreeGrafter"/>
</dbReference>
<dbReference type="InterPro" id="IPR039367">
    <property type="entry name" value="Och1-like"/>
</dbReference>
<name>A0A2P6MPT4_9EUKA</name>
<gene>
    <name evidence="2" type="ORF">PROFUN_16682</name>
</gene>
<keyword evidence="1" id="KW-1133">Transmembrane helix</keyword>
<feature type="transmembrane region" description="Helical" evidence="1">
    <location>
        <begin position="88"/>
        <end position="106"/>
    </location>
</feature>
<dbReference type="Gene3D" id="3.90.550.20">
    <property type="match status" value="1"/>
</dbReference>
<dbReference type="InterPro" id="IPR029044">
    <property type="entry name" value="Nucleotide-diphossugar_trans"/>
</dbReference>
<dbReference type="GO" id="GO:0000009">
    <property type="term" value="F:alpha-1,6-mannosyltransferase activity"/>
    <property type="evidence" value="ECO:0007669"/>
    <property type="project" value="InterPro"/>
</dbReference>
<evidence type="ECO:0000313" key="2">
    <source>
        <dbReference type="EMBL" id="PRP73702.1"/>
    </source>
</evidence>
<dbReference type="SUPFAM" id="SSF53448">
    <property type="entry name" value="Nucleotide-diphospho-sugar transferases"/>
    <property type="match status" value="1"/>
</dbReference>
<evidence type="ECO:0000313" key="3">
    <source>
        <dbReference type="Proteomes" id="UP000241769"/>
    </source>
</evidence>
<dbReference type="PANTHER" id="PTHR31834">
    <property type="entry name" value="INITIATION-SPECIFIC ALPHA-1,6-MANNOSYLTRANSFERASE"/>
    <property type="match status" value="1"/>
</dbReference>
<dbReference type="Proteomes" id="UP000241769">
    <property type="component" value="Unassembled WGS sequence"/>
</dbReference>
<proteinExistence type="predicted"/>
<sequence>MPPKAYETPADLAQAAKDYGGDTRREQLSYITETGSAGHPQEQLNGLEASIQCKESCREMDYNIPFYYDGRHCLLGNIYMSFGSLQQLLFLITGHPVAAVMVIRFTSQRPRMEFSNCVQTMSDKTLYQQLRTVFPYRKEVPIPKSIWRSWKTKELDSDRVKITDTWKNIAPDWTMNLFDDKDMDDWVKKKYWKVPQVLAAWYLMPRVILRSDLFRYLVLLANGGIWSGTFFIFISQVLQSTDMDVTLNDDQPTGKYEAQRRFQIAQYCMMFKAGHPALINVIANVIIQTMNRAEAGLLKDTTQKDIEEWTGPGPYTDEIFWYWNRRGPGGAVVDDLDKEMQWNAGYGSFGGTNVTGFENSLRIGDLILLHKSLFNDRSNKDAYIVHHTSGTWRNDLKE</sequence>
<dbReference type="InParanoid" id="A0A2P6MPT4"/>
<evidence type="ECO:0000256" key="1">
    <source>
        <dbReference type="SAM" id="Phobius"/>
    </source>
</evidence>
<keyword evidence="3" id="KW-1185">Reference proteome</keyword>
<dbReference type="PANTHER" id="PTHR31834:SF1">
    <property type="entry name" value="INITIATION-SPECIFIC ALPHA-1,6-MANNOSYLTRANSFERASE"/>
    <property type="match status" value="1"/>
</dbReference>
<dbReference type="Pfam" id="PF04488">
    <property type="entry name" value="Gly_transf_sug"/>
    <property type="match status" value="1"/>
</dbReference>
<comment type="caution">
    <text evidence="2">The sequence shown here is derived from an EMBL/GenBank/DDBJ whole genome shotgun (WGS) entry which is preliminary data.</text>
</comment>
<organism evidence="2 3">
    <name type="scientific">Planoprotostelium fungivorum</name>
    <dbReference type="NCBI Taxonomy" id="1890364"/>
    <lineage>
        <taxon>Eukaryota</taxon>
        <taxon>Amoebozoa</taxon>
        <taxon>Evosea</taxon>
        <taxon>Variosea</taxon>
        <taxon>Cavosteliida</taxon>
        <taxon>Cavosteliaceae</taxon>
        <taxon>Planoprotostelium</taxon>
    </lineage>
</organism>
<dbReference type="OrthoDB" id="411251at2759"/>
<keyword evidence="1" id="KW-0472">Membrane</keyword>
<dbReference type="STRING" id="1890364.A0A2P6MPT4"/>
<dbReference type="AlphaFoldDB" id="A0A2P6MPT4"/>
<dbReference type="EMBL" id="MDYQ01000568">
    <property type="protein sequence ID" value="PRP73702.1"/>
    <property type="molecule type" value="Genomic_DNA"/>
</dbReference>
<accession>A0A2P6MPT4</accession>
<dbReference type="GO" id="GO:0006487">
    <property type="term" value="P:protein N-linked glycosylation"/>
    <property type="evidence" value="ECO:0007669"/>
    <property type="project" value="TreeGrafter"/>
</dbReference>